<keyword evidence="2" id="KW-1185">Reference proteome</keyword>
<comment type="caution">
    <text evidence="1">The sequence shown here is derived from an EMBL/GenBank/DDBJ whole genome shotgun (WGS) entry which is preliminary data.</text>
</comment>
<dbReference type="Proteomes" id="UP000499080">
    <property type="component" value="Unassembled WGS sequence"/>
</dbReference>
<proteinExistence type="predicted"/>
<sequence length="98" mass="11091">MRPCVTTPAKDCFLAVTDRRRKIVTIPQLVSDNFAETGTRMLTITVRRRLRNQGLNARRHSCVSLLIGDSDEPIYILQESPSPGPNSNEPLYSCVRIY</sequence>
<gene>
    <name evidence="1" type="ORF">AVEN_19199_1</name>
</gene>
<dbReference type="EMBL" id="BGPR01200672">
    <property type="protein sequence ID" value="GBN16985.1"/>
    <property type="molecule type" value="Genomic_DNA"/>
</dbReference>
<dbReference type="OrthoDB" id="9996331at2759"/>
<accession>A0A4Y2LQ93</accession>
<dbReference type="AlphaFoldDB" id="A0A4Y2LQ93"/>
<protein>
    <submittedName>
        <fullName evidence="1">Uncharacterized protein</fullName>
    </submittedName>
</protein>
<name>A0A4Y2LQ93_ARAVE</name>
<evidence type="ECO:0000313" key="1">
    <source>
        <dbReference type="EMBL" id="GBN16985.1"/>
    </source>
</evidence>
<reference evidence="1 2" key="1">
    <citation type="journal article" date="2019" name="Sci. Rep.">
        <title>Orb-weaving spider Araneus ventricosus genome elucidates the spidroin gene catalogue.</title>
        <authorList>
            <person name="Kono N."/>
            <person name="Nakamura H."/>
            <person name="Ohtoshi R."/>
            <person name="Moran D.A.P."/>
            <person name="Shinohara A."/>
            <person name="Yoshida Y."/>
            <person name="Fujiwara M."/>
            <person name="Mori M."/>
            <person name="Tomita M."/>
            <person name="Arakawa K."/>
        </authorList>
    </citation>
    <scope>NUCLEOTIDE SEQUENCE [LARGE SCALE GENOMIC DNA]</scope>
</reference>
<organism evidence="1 2">
    <name type="scientific">Araneus ventricosus</name>
    <name type="common">Orbweaver spider</name>
    <name type="synonym">Epeira ventricosa</name>
    <dbReference type="NCBI Taxonomy" id="182803"/>
    <lineage>
        <taxon>Eukaryota</taxon>
        <taxon>Metazoa</taxon>
        <taxon>Ecdysozoa</taxon>
        <taxon>Arthropoda</taxon>
        <taxon>Chelicerata</taxon>
        <taxon>Arachnida</taxon>
        <taxon>Araneae</taxon>
        <taxon>Araneomorphae</taxon>
        <taxon>Entelegynae</taxon>
        <taxon>Araneoidea</taxon>
        <taxon>Araneidae</taxon>
        <taxon>Araneus</taxon>
    </lineage>
</organism>
<evidence type="ECO:0000313" key="2">
    <source>
        <dbReference type="Proteomes" id="UP000499080"/>
    </source>
</evidence>